<proteinExistence type="inferred from homology"/>
<keyword evidence="11 12" id="KW-0472">Membrane</keyword>
<dbReference type="InterPro" id="IPR029044">
    <property type="entry name" value="Nucleotide-diphossugar_trans"/>
</dbReference>
<name>A0ABS5ENK3_9PROT</name>
<reference evidence="15" key="1">
    <citation type="journal article" date="2021" name="Syst. Appl. Microbiol.">
        <title>Roseomonas hellenica sp. nov., isolated from roots of wild-growing Alkanna tinctoria.</title>
        <authorList>
            <person name="Rat A."/>
            <person name="Naranjo H.D."/>
            <person name="Lebbe L."/>
            <person name="Cnockaert M."/>
            <person name="Krigas N."/>
            <person name="Grigoriadou K."/>
            <person name="Maloupa E."/>
            <person name="Willems A."/>
        </authorList>
    </citation>
    <scope>NUCLEOTIDE SEQUENCE [LARGE SCALE GENOMIC DNA]</scope>
    <source>
        <strain evidence="15">LMG 31159</strain>
    </source>
</reference>
<evidence type="ECO:0000256" key="8">
    <source>
        <dbReference type="ARBA" id="ARBA00022679"/>
    </source>
</evidence>
<dbReference type="PANTHER" id="PTHR43867">
    <property type="entry name" value="CELLULOSE SYNTHASE CATALYTIC SUBUNIT A [UDP-FORMING]"/>
    <property type="match status" value="1"/>
</dbReference>
<protein>
    <recommendedName>
        <fullName evidence="4">Glucans biosynthesis glucosyltransferase H</fullName>
    </recommendedName>
</protein>
<evidence type="ECO:0000256" key="12">
    <source>
        <dbReference type="SAM" id="Phobius"/>
    </source>
</evidence>
<feature type="transmembrane region" description="Helical" evidence="12">
    <location>
        <begin position="360"/>
        <end position="382"/>
    </location>
</feature>
<dbReference type="Gene3D" id="3.90.550.10">
    <property type="entry name" value="Spore Coat Polysaccharide Biosynthesis Protein SpsA, Chain A"/>
    <property type="match status" value="1"/>
</dbReference>
<evidence type="ECO:0000313" key="15">
    <source>
        <dbReference type="Proteomes" id="UP000698752"/>
    </source>
</evidence>
<dbReference type="InterPro" id="IPR050321">
    <property type="entry name" value="Glycosyltr_2/OpgH_subfam"/>
</dbReference>
<evidence type="ECO:0000256" key="10">
    <source>
        <dbReference type="ARBA" id="ARBA00022989"/>
    </source>
</evidence>
<keyword evidence="9 12" id="KW-0812">Transmembrane</keyword>
<keyword evidence="8" id="KW-0808">Transferase</keyword>
<evidence type="ECO:0000256" key="3">
    <source>
        <dbReference type="ARBA" id="ARBA00009337"/>
    </source>
</evidence>
<comment type="similarity">
    <text evidence="3">Belongs to the glycosyltransferase 2 family. OpgH subfamily.</text>
</comment>
<dbReference type="EMBL" id="JAAEDI010000031">
    <property type="protein sequence ID" value="MBR0652605.1"/>
    <property type="molecule type" value="Genomic_DNA"/>
</dbReference>
<evidence type="ECO:0000259" key="13">
    <source>
        <dbReference type="Pfam" id="PF13632"/>
    </source>
</evidence>
<comment type="pathway">
    <text evidence="2">Glycan metabolism; osmoregulated periplasmic glucan (OPG) biosynthesis.</text>
</comment>
<feature type="domain" description="Glycosyltransferase 2-like" evidence="13">
    <location>
        <begin position="189"/>
        <end position="400"/>
    </location>
</feature>
<dbReference type="PANTHER" id="PTHR43867:SF5">
    <property type="entry name" value="GLUCANS BIOSYNTHESIS GLUCOSYLTRANSFERASE H"/>
    <property type="match status" value="1"/>
</dbReference>
<dbReference type="InterPro" id="IPR001173">
    <property type="entry name" value="Glyco_trans_2-like"/>
</dbReference>
<dbReference type="NCBIfam" id="NF003962">
    <property type="entry name" value="PRK05454.2-5"/>
    <property type="match status" value="1"/>
</dbReference>
<evidence type="ECO:0000256" key="7">
    <source>
        <dbReference type="ARBA" id="ARBA00022676"/>
    </source>
</evidence>
<evidence type="ECO:0000256" key="4">
    <source>
        <dbReference type="ARBA" id="ARBA00020585"/>
    </source>
</evidence>
<evidence type="ECO:0000256" key="9">
    <source>
        <dbReference type="ARBA" id="ARBA00022692"/>
    </source>
</evidence>
<evidence type="ECO:0000256" key="2">
    <source>
        <dbReference type="ARBA" id="ARBA00005001"/>
    </source>
</evidence>
<keyword evidence="15" id="KW-1185">Reference proteome</keyword>
<keyword evidence="7" id="KW-0328">Glycosyltransferase</keyword>
<keyword evidence="6" id="KW-0997">Cell inner membrane</keyword>
<gene>
    <name evidence="14" type="primary">mdoH</name>
    <name evidence="14" type="ORF">GXW78_23310</name>
</gene>
<evidence type="ECO:0000256" key="11">
    <source>
        <dbReference type="ARBA" id="ARBA00023136"/>
    </source>
</evidence>
<feature type="transmembrane region" description="Helical" evidence="12">
    <location>
        <begin position="12"/>
        <end position="36"/>
    </location>
</feature>
<comment type="subcellular location">
    <subcellularLocation>
        <location evidence="1">Cell inner membrane</location>
        <topology evidence="1">Multi-pass membrane protein</topology>
    </subcellularLocation>
</comment>
<dbReference type="RefSeq" id="WP_211871322.1">
    <property type="nucleotide sequence ID" value="NZ_JAAEDI010000031.1"/>
</dbReference>
<evidence type="ECO:0000256" key="5">
    <source>
        <dbReference type="ARBA" id="ARBA00022475"/>
    </source>
</evidence>
<evidence type="ECO:0000256" key="6">
    <source>
        <dbReference type="ARBA" id="ARBA00022519"/>
    </source>
</evidence>
<organism evidence="14 15">
    <name type="scientific">Neoroseomonas terrae</name>
    <dbReference type="NCBI Taxonomy" id="424799"/>
    <lineage>
        <taxon>Bacteria</taxon>
        <taxon>Pseudomonadati</taxon>
        <taxon>Pseudomonadota</taxon>
        <taxon>Alphaproteobacteria</taxon>
        <taxon>Acetobacterales</taxon>
        <taxon>Acetobacteraceae</taxon>
        <taxon>Neoroseomonas</taxon>
    </lineage>
</organism>
<dbReference type="SUPFAM" id="SSF53448">
    <property type="entry name" value="Nucleotide-diphospho-sugar transferases"/>
    <property type="match status" value="1"/>
</dbReference>
<evidence type="ECO:0000256" key="1">
    <source>
        <dbReference type="ARBA" id="ARBA00004429"/>
    </source>
</evidence>
<feature type="transmembrane region" description="Helical" evidence="12">
    <location>
        <begin position="394"/>
        <end position="414"/>
    </location>
</feature>
<keyword evidence="5" id="KW-1003">Cell membrane</keyword>
<feature type="transmembrane region" description="Helical" evidence="12">
    <location>
        <begin position="42"/>
        <end position="63"/>
    </location>
</feature>
<sequence>MTEPILLRRILFVLLALAIVAGLLRLAVAVLAPGGWTLWEGLILLCFLGTIPWSALSAANALVGLAIRLFARDPVAAALPALRQVRPGPPQGRTAIAICIRNEDMDAVLPPLRRLMDGLAAHGVADLFALWILSDTPAGPTAEAEEAAIRAFAAGRIDTQYRRRVVNDGFKAGNVMDFLDHHAEGLDHFLCLDADSGMTPEAVLRLVAILEADPKLAIVQQLIHGRPAGAAFPRLFQFGMRQGMRTWATGQAWWQGDEGPYWGHNAVIRIAPFREHCRLEPLRDGSRILSHDQVEATRLTAAGWKVRVLPDDTGSSEGNPPTFGDFVTRDLRWAGGNMQYLALLRLPGQTLMARWQLVQAMLLFLGAPLWCAILLLAAINALTGGGATTPTGGLLLLLLAGWTCHYAPKLAGYVELLLRRDLSDAYGGRDDVLRGAAAEIAFTTLMEPARLMAQSLFMLALPFGLKVGWVPQNRADRGVSWADAAQQFWPPTLAGVLLAVAFAAASPFALLLAMPVLASLLLAIPFAVVTADADFSAWLRQEEIGALPEERLGFAARGAA</sequence>
<keyword evidence="10 12" id="KW-1133">Transmembrane helix</keyword>
<dbReference type="Proteomes" id="UP000698752">
    <property type="component" value="Unassembled WGS sequence"/>
</dbReference>
<evidence type="ECO:0000313" key="14">
    <source>
        <dbReference type="EMBL" id="MBR0652605.1"/>
    </source>
</evidence>
<comment type="caution">
    <text evidence="14">The sequence shown here is derived from an EMBL/GenBank/DDBJ whole genome shotgun (WGS) entry which is preliminary data.</text>
</comment>
<dbReference type="Pfam" id="PF13632">
    <property type="entry name" value="Glyco_trans_2_3"/>
    <property type="match status" value="1"/>
</dbReference>
<accession>A0ABS5ENK3</accession>